<feature type="compositionally biased region" description="Acidic residues" evidence="1">
    <location>
        <begin position="194"/>
        <end position="209"/>
    </location>
</feature>
<sequence>MAPKEEKGKGKVPSETLHTLFSWQLCEMTAESSTASSDVPLVPMEQPGLFPAPPPSEAETTTPSVVLGGLRGRVASVVGKMPEPAHRLSTLESEFVEAARHWAFLQHRKDQEESPIHLQALGTYHGLQDLSLNRGYKTGGSWPPSELQKEKAQHAKKKAAVAVCDKITKLTRLLEEVVMDEGEEFAEVVRRGEEEGEEETEEELEGEDLEGFEGLFGPFGGFGGVGSAGGLGGLGGLGIAV</sequence>
<reference evidence="2 3" key="1">
    <citation type="submission" date="2009-08" db="EMBL/GenBank/DDBJ databases">
        <title>The Genome Sequence of Spizellomyces punctatus strain DAOM BR117.</title>
        <authorList>
            <consortium name="The Broad Institute Genome Sequencing Platform"/>
            <person name="Russ C."/>
            <person name="Cuomo C."/>
            <person name="Shea T."/>
            <person name="Young S.K."/>
            <person name="Zeng Q."/>
            <person name="Koehrsen M."/>
            <person name="Haas B."/>
            <person name="Borodovsky M."/>
            <person name="Guigo R."/>
            <person name="Alvarado L."/>
            <person name="Berlin A."/>
            <person name="Bochicchio J."/>
            <person name="Borenstein D."/>
            <person name="Chapman S."/>
            <person name="Chen Z."/>
            <person name="Engels R."/>
            <person name="Freedman E."/>
            <person name="Gellesch M."/>
            <person name="Goldberg J."/>
            <person name="Griggs A."/>
            <person name="Gujja S."/>
            <person name="Heiman D."/>
            <person name="Hepburn T."/>
            <person name="Howarth C."/>
            <person name="Jen D."/>
            <person name="Larson L."/>
            <person name="Lewis B."/>
            <person name="Mehta T."/>
            <person name="Park D."/>
            <person name="Pearson M."/>
            <person name="Roberts A."/>
            <person name="Saif S."/>
            <person name="Shenoy N."/>
            <person name="Sisk P."/>
            <person name="Stolte C."/>
            <person name="Sykes S."/>
            <person name="Thomson T."/>
            <person name="Walk T."/>
            <person name="White J."/>
            <person name="Yandava C."/>
            <person name="Burger G."/>
            <person name="Gray M.W."/>
            <person name="Holland P.W.H."/>
            <person name="King N."/>
            <person name="Lang F.B.F."/>
            <person name="Roger A.J."/>
            <person name="Ruiz-Trillo I."/>
            <person name="Lander E."/>
            <person name="Nusbaum C."/>
        </authorList>
    </citation>
    <scope>NUCLEOTIDE SEQUENCE [LARGE SCALE GENOMIC DNA]</scope>
    <source>
        <strain evidence="2 3">DAOM BR117</strain>
    </source>
</reference>
<dbReference type="VEuPathDB" id="FungiDB:SPPG_06306"/>
<dbReference type="GeneID" id="27689624"/>
<gene>
    <name evidence="2" type="ORF">SPPG_06306</name>
</gene>
<accession>A0A0L0HCL5</accession>
<dbReference type="AlphaFoldDB" id="A0A0L0HCL5"/>
<protein>
    <submittedName>
        <fullName evidence="2">Uncharacterized protein</fullName>
    </submittedName>
</protein>
<dbReference type="InParanoid" id="A0A0L0HCL5"/>
<feature type="region of interest" description="Disordered" evidence="1">
    <location>
        <begin position="189"/>
        <end position="209"/>
    </location>
</feature>
<name>A0A0L0HCL5_SPIPD</name>
<evidence type="ECO:0000256" key="1">
    <source>
        <dbReference type="SAM" id="MobiDB-lite"/>
    </source>
</evidence>
<proteinExistence type="predicted"/>
<dbReference type="Proteomes" id="UP000053201">
    <property type="component" value="Unassembled WGS sequence"/>
</dbReference>
<keyword evidence="3" id="KW-1185">Reference proteome</keyword>
<organism evidence="2 3">
    <name type="scientific">Spizellomyces punctatus (strain DAOM BR117)</name>
    <dbReference type="NCBI Taxonomy" id="645134"/>
    <lineage>
        <taxon>Eukaryota</taxon>
        <taxon>Fungi</taxon>
        <taxon>Fungi incertae sedis</taxon>
        <taxon>Chytridiomycota</taxon>
        <taxon>Chytridiomycota incertae sedis</taxon>
        <taxon>Chytridiomycetes</taxon>
        <taxon>Spizellomycetales</taxon>
        <taxon>Spizellomycetaceae</taxon>
        <taxon>Spizellomyces</taxon>
    </lineage>
</organism>
<evidence type="ECO:0000313" key="2">
    <source>
        <dbReference type="EMBL" id="KNC98624.1"/>
    </source>
</evidence>
<dbReference type="EMBL" id="KQ257460">
    <property type="protein sequence ID" value="KNC98624.1"/>
    <property type="molecule type" value="Genomic_DNA"/>
</dbReference>
<dbReference type="RefSeq" id="XP_016606664.1">
    <property type="nucleotide sequence ID" value="XM_016754520.1"/>
</dbReference>
<evidence type="ECO:0000313" key="3">
    <source>
        <dbReference type="Proteomes" id="UP000053201"/>
    </source>
</evidence>